<feature type="compositionally biased region" description="Basic and acidic residues" evidence="7">
    <location>
        <begin position="46"/>
        <end position="96"/>
    </location>
</feature>
<name>A0A517L4K1_9PEZI</name>
<feature type="compositionally biased region" description="Polar residues" evidence="7">
    <location>
        <begin position="591"/>
        <end position="607"/>
    </location>
</feature>
<evidence type="ECO:0000256" key="4">
    <source>
        <dbReference type="ARBA" id="ARBA00018463"/>
    </source>
</evidence>
<feature type="compositionally biased region" description="Polar residues" evidence="7">
    <location>
        <begin position="263"/>
        <end position="273"/>
    </location>
</feature>
<feature type="region of interest" description="Disordered" evidence="7">
    <location>
        <begin position="895"/>
        <end position="941"/>
    </location>
</feature>
<feature type="compositionally biased region" description="Acidic residues" evidence="7">
    <location>
        <begin position="101"/>
        <end position="113"/>
    </location>
</feature>
<evidence type="ECO:0000313" key="10">
    <source>
        <dbReference type="Proteomes" id="UP000316270"/>
    </source>
</evidence>
<feature type="compositionally biased region" description="Basic residues" evidence="7">
    <location>
        <begin position="118"/>
        <end position="127"/>
    </location>
</feature>
<feature type="region of interest" description="Disordered" evidence="7">
    <location>
        <begin position="322"/>
        <end position="470"/>
    </location>
</feature>
<keyword evidence="6" id="KW-0472">Membrane</keyword>
<dbReference type="InterPro" id="IPR051371">
    <property type="entry name" value="Ras_palmitoyltransferase"/>
</dbReference>
<feature type="compositionally biased region" description="Pro residues" evidence="7">
    <location>
        <begin position="148"/>
        <end position="167"/>
    </location>
</feature>
<gene>
    <name evidence="9" type="ORF">FKW77_010541</name>
</gene>
<accession>A0A517L4K1</accession>
<feature type="compositionally biased region" description="Polar residues" evidence="7">
    <location>
        <begin position="897"/>
        <end position="912"/>
    </location>
</feature>
<feature type="compositionally biased region" description="Polar residues" evidence="7">
    <location>
        <begin position="921"/>
        <end position="935"/>
    </location>
</feature>
<feature type="compositionally biased region" description="Basic and acidic residues" evidence="7">
    <location>
        <begin position="355"/>
        <end position="395"/>
    </location>
</feature>
<dbReference type="GO" id="GO:0005789">
    <property type="term" value="C:endoplasmic reticulum membrane"/>
    <property type="evidence" value="ECO:0007669"/>
    <property type="project" value="UniProtKB-SubCell"/>
</dbReference>
<feature type="compositionally biased region" description="Basic residues" evidence="7">
    <location>
        <begin position="217"/>
        <end position="231"/>
    </location>
</feature>
<sequence>MANLALQAIAMGADKIPDKAFHAVPGGFFRPPNEENPLKKRKKKKKDLEKEADSARDIRSRDHNKSVEKLRTEGKDRSPRDRERDRKKDQHNHENSTSESDTTEDEAEDEEFDVERQPRRRNRKYRPSSRLDRGYSSDRSAITHDPYRPGPRPAPPPTGYFPPPPVAPVDEDLFQPKKYSPTEYGASPGERDHYYTDHPKEQQPYPAVFQEPVRHYFPNHRNHGSRLKSALKSKTNQSQPSPTAENTSTKRSLPADIDFARTQAPSPTSTAYFPQQPIPQAQPQQQVPFRSRPISGAYIPHAEYMASQNSRPYAAGVPPAFVPAPTFANGPAPRVFQPQPAGYPVQSTYVPPTDPDYKPTKDHVRERGDKGDRDRDRERERERDRDHRNRGDRDRRSSRHTNRRHSRSASRSPSYDGHRRHHSSRGPRDSEHRQRSRSRDRDRKSKGHRTSRASSRKGSAKSSGLGALAGGLLGKELGAGKLGSLVTAALGGASANDASKESRSKSRRREDDDREHRHRSSRDDRDKYEGRVQYGGGDYDADSRDDGGRGDRKSKDFTNWTASTRPLAPHGAARLWNPSNYTPRTLAIPHFTSQHPDLNTEQGTRPTTAGAYPLLTLPEQRRSRQSLQDSSLVAERSSGEHRGKTIVKLPEDRRREHQRHSEHEPETGEAGPGPSTTAARVDALKESMERKADSLMPEAASPQDLEGGRTKSIARSTSRASIPMSRHGTGEPQGLPDEEEFSWGPNHPCYPHLNPHVPLDSPLHQSTRIIRIRRDWMQVGDLAPTFANLYPEILDHLIEENEFREIIKAINDELIAAFSPYSTRAWIDTIMGVATFWLWEDVGLAGVKSRLENVEKRIEKWNRDVGIHEGVSIISLRRTAYLNLDIQIPDPQIGLEASSNGSRPDTRNTNFAPGSDAGATERTSFPQVQHEQQTLPRRLAV</sequence>
<evidence type="ECO:0000256" key="7">
    <source>
        <dbReference type="SAM" id="MobiDB-lite"/>
    </source>
</evidence>
<evidence type="ECO:0000313" key="9">
    <source>
        <dbReference type="EMBL" id="QDS70576.1"/>
    </source>
</evidence>
<dbReference type="GO" id="GO:0031211">
    <property type="term" value="C:endoplasmic reticulum palmitoyltransferase complex"/>
    <property type="evidence" value="ECO:0007669"/>
    <property type="project" value="TreeGrafter"/>
</dbReference>
<keyword evidence="5" id="KW-0256">Endoplasmic reticulum</keyword>
<comment type="subunit">
    <text evidence="3">Interacts with ERF2.</text>
</comment>
<dbReference type="OrthoDB" id="5377273at2759"/>
<feature type="compositionally biased region" description="Basic and acidic residues" evidence="7">
    <location>
        <begin position="637"/>
        <end position="666"/>
    </location>
</feature>
<dbReference type="STRING" id="50376.A0A517L4K1"/>
<feature type="compositionally biased region" description="Basic and acidic residues" evidence="7">
    <location>
        <begin position="129"/>
        <end position="147"/>
    </location>
</feature>
<evidence type="ECO:0000256" key="6">
    <source>
        <dbReference type="ARBA" id="ARBA00023136"/>
    </source>
</evidence>
<evidence type="ECO:0000256" key="5">
    <source>
        <dbReference type="ARBA" id="ARBA00022824"/>
    </source>
</evidence>
<dbReference type="Pfam" id="PF10256">
    <property type="entry name" value="Erf4"/>
    <property type="match status" value="1"/>
</dbReference>
<feature type="region of interest" description="Disordered" evidence="7">
    <location>
        <begin position="489"/>
        <end position="565"/>
    </location>
</feature>
<feature type="compositionally biased region" description="Low complexity" evidence="7">
    <location>
        <begin position="274"/>
        <end position="288"/>
    </location>
</feature>
<feature type="compositionally biased region" description="Basic residues" evidence="7">
    <location>
        <begin position="396"/>
        <end position="408"/>
    </location>
</feature>
<feature type="compositionally biased region" description="Basic residues" evidence="7">
    <location>
        <begin position="444"/>
        <end position="459"/>
    </location>
</feature>
<keyword evidence="10" id="KW-1185">Reference proteome</keyword>
<feature type="compositionally biased region" description="Polar residues" evidence="7">
    <location>
        <begin position="232"/>
        <end position="251"/>
    </location>
</feature>
<evidence type="ECO:0000256" key="2">
    <source>
        <dbReference type="ARBA" id="ARBA00007732"/>
    </source>
</evidence>
<dbReference type="PANTHER" id="PTHR13254:SF0">
    <property type="entry name" value="GOLGIN SUBFAMILY A MEMBER 7_ERF4 DOMAIN-CONTAINING PROTEIN"/>
    <property type="match status" value="1"/>
</dbReference>
<dbReference type="GO" id="GO:0006612">
    <property type="term" value="P:protein targeting to membrane"/>
    <property type="evidence" value="ECO:0007669"/>
    <property type="project" value="TreeGrafter"/>
</dbReference>
<feature type="compositionally biased region" description="Basic and acidic residues" evidence="7">
    <location>
        <begin position="682"/>
        <end position="693"/>
    </location>
</feature>
<protein>
    <recommendedName>
        <fullName evidence="4">Ras modification protein ERF4</fullName>
    </recommendedName>
</protein>
<feature type="compositionally biased region" description="Basic and acidic residues" evidence="7">
    <location>
        <begin position="426"/>
        <end position="443"/>
    </location>
</feature>
<dbReference type="EMBL" id="CP042188">
    <property type="protein sequence ID" value="QDS70576.1"/>
    <property type="molecule type" value="Genomic_DNA"/>
</dbReference>
<feature type="region of interest" description="Disordered" evidence="7">
    <location>
        <begin position="14"/>
        <end position="291"/>
    </location>
</feature>
<evidence type="ECO:0000256" key="3">
    <source>
        <dbReference type="ARBA" id="ARBA00011396"/>
    </source>
</evidence>
<organism evidence="9 10">
    <name type="scientific">Venturia effusa</name>
    <dbReference type="NCBI Taxonomy" id="50376"/>
    <lineage>
        <taxon>Eukaryota</taxon>
        <taxon>Fungi</taxon>
        <taxon>Dikarya</taxon>
        <taxon>Ascomycota</taxon>
        <taxon>Pezizomycotina</taxon>
        <taxon>Dothideomycetes</taxon>
        <taxon>Pleosporomycetidae</taxon>
        <taxon>Venturiales</taxon>
        <taxon>Venturiaceae</taxon>
        <taxon>Venturia</taxon>
    </lineage>
</organism>
<evidence type="ECO:0000256" key="1">
    <source>
        <dbReference type="ARBA" id="ARBA00004406"/>
    </source>
</evidence>
<comment type="subcellular location">
    <subcellularLocation>
        <location evidence="1">Endoplasmic reticulum membrane</location>
        <topology evidence="1">Peripheral membrane protein</topology>
    </subcellularLocation>
</comment>
<dbReference type="AlphaFoldDB" id="A0A517L4K1"/>
<feature type="region of interest" description="Disordered" evidence="7">
    <location>
        <begin position="591"/>
        <end position="736"/>
    </location>
</feature>
<feature type="compositionally biased region" description="Basic and acidic residues" evidence="7">
    <location>
        <begin position="498"/>
        <end position="530"/>
    </location>
</feature>
<dbReference type="InterPro" id="IPR019383">
    <property type="entry name" value="Golgin_A_7/ERF4"/>
</dbReference>
<feature type="compositionally biased region" description="Basic and acidic residues" evidence="7">
    <location>
        <begin position="189"/>
        <end position="201"/>
    </location>
</feature>
<dbReference type="PANTHER" id="PTHR13254">
    <property type="entry name" value="GOLGI AUTOANTIGEN, GOLGIN SUBFAMILY A, 7"/>
    <property type="match status" value="1"/>
</dbReference>
<reference evidence="9 10" key="1">
    <citation type="submission" date="2019-07" db="EMBL/GenBank/DDBJ databases">
        <title>Finished genome of Venturia effusa.</title>
        <authorList>
            <person name="Young C.A."/>
            <person name="Cox M.P."/>
            <person name="Ganley A.R.D."/>
            <person name="David W.J."/>
        </authorList>
    </citation>
    <scope>NUCLEOTIDE SEQUENCE [LARGE SCALE GENOMIC DNA]</scope>
    <source>
        <strain evidence="10">albino</strain>
    </source>
</reference>
<comment type="similarity">
    <text evidence="2">Belongs to the ERF4 family.</text>
</comment>
<feature type="domain" description="Golgin subfamily A member 7/ERF4" evidence="8">
    <location>
        <begin position="769"/>
        <end position="885"/>
    </location>
</feature>
<dbReference type="Proteomes" id="UP000316270">
    <property type="component" value="Chromosome 4"/>
</dbReference>
<evidence type="ECO:0000259" key="8">
    <source>
        <dbReference type="Pfam" id="PF10256"/>
    </source>
</evidence>
<feature type="compositionally biased region" description="Basic and acidic residues" evidence="7">
    <location>
        <begin position="541"/>
        <end position="556"/>
    </location>
</feature>
<proteinExistence type="inferred from homology"/>